<evidence type="ECO:0000259" key="17">
    <source>
        <dbReference type="Pfam" id="PF00156"/>
    </source>
</evidence>
<dbReference type="Gene3D" id="3.40.50.2020">
    <property type="match status" value="1"/>
</dbReference>
<gene>
    <name evidence="18" type="ORF">SAMN02745249_00848</name>
</gene>
<dbReference type="UniPathway" id="UPA00591">
    <property type="reaction ID" value="UER00648"/>
</dbReference>
<evidence type="ECO:0000256" key="2">
    <source>
        <dbReference type="ARBA" id="ARBA00002049"/>
    </source>
</evidence>
<dbReference type="EMBL" id="FQUF01000010">
    <property type="protein sequence ID" value="SHE64605.1"/>
    <property type="molecule type" value="Genomic_DNA"/>
</dbReference>
<dbReference type="InterPro" id="IPR000836">
    <property type="entry name" value="PRTase_dom"/>
</dbReference>
<evidence type="ECO:0000256" key="13">
    <source>
        <dbReference type="ARBA" id="ARBA00022842"/>
    </source>
</evidence>
<dbReference type="GO" id="GO:0000166">
    <property type="term" value="F:nucleotide binding"/>
    <property type="evidence" value="ECO:0007669"/>
    <property type="project" value="UniProtKB-KW"/>
</dbReference>
<evidence type="ECO:0000256" key="4">
    <source>
        <dbReference type="ARBA" id="ARBA00004669"/>
    </source>
</evidence>
<comment type="pathway">
    <text evidence="5">Purine metabolism; GMP biosynthesis via salvage pathway; GMP from guanine: step 1/1.</text>
</comment>
<dbReference type="FunFam" id="3.40.50.2020:FF:000006">
    <property type="entry name" value="Hypoxanthine phosphoribosyltransferase"/>
    <property type="match status" value="1"/>
</dbReference>
<evidence type="ECO:0000313" key="19">
    <source>
        <dbReference type="Proteomes" id="UP000184128"/>
    </source>
</evidence>
<dbReference type="Pfam" id="PF00156">
    <property type="entry name" value="Pribosyltran"/>
    <property type="match status" value="1"/>
</dbReference>
<keyword evidence="8 16" id="KW-0328">Glycosyltransferase</keyword>
<keyword evidence="10 16" id="KW-0479">Metal-binding</keyword>
<evidence type="ECO:0000256" key="12">
    <source>
        <dbReference type="ARBA" id="ARBA00022741"/>
    </source>
</evidence>
<dbReference type="InterPro" id="IPR050408">
    <property type="entry name" value="HGPRT"/>
</dbReference>
<dbReference type="GO" id="GO:0000287">
    <property type="term" value="F:magnesium ion binding"/>
    <property type="evidence" value="ECO:0007669"/>
    <property type="project" value="TreeGrafter"/>
</dbReference>
<feature type="domain" description="Phosphoribosyltransferase" evidence="17">
    <location>
        <begin position="16"/>
        <end position="162"/>
    </location>
</feature>
<dbReference type="EC" id="2.4.2.8" evidence="16"/>
<protein>
    <recommendedName>
        <fullName evidence="16">Hypoxanthine phosphoribosyltransferase</fullName>
        <ecNumber evidence="16">2.4.2.8</ecNumber>
    </recommendedName>
</protein>
<evidence type="ECO:0000256" key="3">
    <source>
        <dbReference type="ARBA" id="ARBA00004496"/>
    </source>
</evidence>
<dbReference type="GO" id="GO:0032263">
    <property type="term" value="P:GMP salvage"/>
    <property type="evidence" value="ECO:0007669"/>
    <property type="project" value="UniProtKB-UniPathway"/>
</dbReference>
<evidence type="ECO:0000313" key="18">
    <source>
        <dbReference type="EMBL" id="SHE64605.1"/>
    </source>
</evidence>
<dbReference type="GO" id="GO:0052657">
    <property type="term" value="F:guanine phosphoribosyltransferase activity"/>
    <property type="evidence" value="ECO:0007669"/>
    <property type="project" value="UniProtKB-ARBA"/>
</dbReference>
<evidence type="ECO:0000256" key="9">
    <source>
        <dbReference type="ARBA" id="ARBA00022679"/>
    </source>
</evidence>
<evidence type="ECO:0000256" key="1">
    <source>
        <dbReference type="ARBA" id="ARBA00001946"/>
    </source>
</evidence>
<reference evidence="18 19" key="1">
    <citation type="submission" date="2016-11" db="EMBL/GenBank/DDBJ databases">
        <authorList>
            <person name="Jaros S."/>
            <person name="Januszkiewicz K."/>
            <person name="Wedrychowicz H."/>
        </authorList>
    </citation>
    <scope>NUCLEOTIDE SEQUENCE [LARGE SCALE GENOMIC DNA]</scope>
    <source>
        <strain evidence="18 19">DSM 15692</strain>
    </source>
</reference>
<evidence type="ECO:0000256" key="15">
    <source>
        <dbReference type="ARBA" id="ARBA00049402"/>
    </source>
</evidence>
<dbReference type="UniPathway" id="UPA00909">
    <property type="reaction ID" value="UER00887"/>
</dbReference>
<comment type="catalytic activity">
    <reaction evidence="15">
        <text>IMP + diphosphate = hypoxanthine + 5-phospho-alpha-D-ribose 1-diphosphate</text>
        <dbReference type="Rhea" id="RHEA:17973"/>
        <dbReference type="ChEBI" id="CHEBI:17368"/>
        <dbReference type="ChEBI" id="CHEBI:33019"/>
        <dbReference type="ChEBI" id="CHEBI:58017"/>
        <dbReference type="ChEBI" id="CHEBI:58053"/>
        <dbReference type="EC" id="2.4.2.8"/>
    </reaction>
    <physiologicalReaction direction="right-to-left" evidence="15">
        <dbReference type="Rhea" id="RHEA:17975"/>
    </physiologicalReaction>
</comment>
<name>A0A1M4V6L5_9LACT</name>
<keyword evidence="12 16" id="KW-0547">Nucleotide-binding</keyword>
<dbReference type="PANTHER" id="PTHR43340:SF1">
    <property type="entry name" value="HYPOXANTHINE PHOSPHORIBOSYLTRANSFERASE"/>
    <property type="match status" value="1"/>
</dbReference>
<dbReference type="InterPro" id="IPR029057">
    <property type="entry name" value="PRTase-like"/>
</dbReference>
<dbReference type="InterPro" id="IPR005904">
    <property type="entry name" value="Hxn_phspho_trans"/>
</dbReference>
<dbReference type="STRING" id="1121025.SAMN02745249_00848"/>
<comment type="similarity">
    <text evidence="6 16">Belongs to the purine/pyrimidine phosphoribosyltransferase family.</text>
</comment>
<dbReference type="AlphaFoldDB" id="A0A1M4V6L5"/>
<dbReference type="Proteomes" id="UP000184128">
    <property type="component" value="Unassembled WGS sequence"/>
</dbReference>
<keyword evidence="19" id="KW-1185">Reference proteome</keyword>
<accession>A0A1M4V6L5</accession>
<comment type="catalytic activity">
    <reaction evidence="14">
        <text>GMP + diphosphate = guanine + 5-phospho-alpha-D-ribose 1-diphosphate</text>
        <dbReference type="Rhea" id="RHEA:25424"/>
        <dbReference type="ChEBI" id="CHEBI:16235"/>
        <dbReference type="ChEBI" id="CHEBI:33019"/>
        <dbReference type="ChEBI" id="CHEBI:58017"/>
        <dbReference type="ChEBI" id="CHEBI:58115"/>
        <dbReference type="EC" id="2.4.2.8"/>
    </reaction>
    <physiologicalReaction direction="right-to-left" evidence="14">
        <dbReference type="Rhea" id="RHEA:25426"/>
    </physiologicalReaction>
</comment>
<proteinExistence type="inferred from homology"/>
<keyword evidence="7 16" id="KW-0963">Cytoplasm</keyword>
<dbReference type="GO" id="GO:0004422">
    <property type="term" value="F:hypoxanthine phosphoribosyltransferase activity"/>
    <property type="evidence" value="ECO:0007669"/>
    <property type="project" value="InterPro"/>
</dbReference>
<dbReference type="GO" id="GO:0006166">
    <property type="term" value="P:purine ribonucleoside salvage"/>
    <property type="evidence" value="ECO:0007669"/>
    <property type="project" value="UniProtKB-KW"/>
</dbReference>
<keyword evidence="13 16" id="KW-0460">Magnesium</keyword>
<evidence type="ECO:0000256" key="6">
    <source>
        <dbReference type="ARBA" id="ARBA00008391"/>
    </source>
</evidence>
<keyword evidence="11 16" id="KW-0660">Purine salvage</keyword>
<dbReference type="SUPFAM" id="SSF53271">
    <property type="entry name" value="PRTase-like"/>
    <property type="match status" value="1"/>
</dbReference>
<evidence type="ECO:0000256" key="11">
    <source>
        <dbReference type="ARBA" id="ARBA00022726"/>
    </source>
</evidence>
<dbReference type="GO" id="GO:0032264">
    <property type="term" value="P:IMP salvage"/>
    <property type="evidence" value="ECO:0007669"/>
    <property type="project" value="UniProtKB-UniPathway"/>
</dbReference>
<evidence type="ECO:0000256" key="14">
    <source>
        <dbReference type="ARBA" id="ARBA00048811"/>
    </source>
</evidence>
<evidence type="ECO:0000256" key="10">
    <source>
        <dbReference type="ARBA" id="ARBA00022723"/>
    </source>
</evidence>
<dbReference type="GO" id="GO:0006178">
    <property type="term" value="P:guanine salvage"/>
    <property type="evidence" value="ECO:0007669"/>
    <property type="project" value="TreeGrafter"/>
</dbReference>
<evidence type="ECO:0000256" key="8">
    <source>
        <dbReference type="ARBA" id="ARBA00022676"/>
    </source>
</evidence>
<organism evidence="18 19">
    <name type="scientific">Atopostipes suicloacalis DSM 15692</name>
    <dbReference type="NCBI Taxonomy" id="1121025"/>
    <lineage>
        <taxon>Bacteria</taxon>
        <taxon>Bacillati</taxon>
        <taxon>Bacillota</taxon>
        <taxon>Bacilli</taxon>
        <taxon>Lactobacillales</taxon>
        <taxon>Carnobacteriaceae</taxon>
        <taxon>Atopostipes</taxon>
    </lineage>
</organism>
<sequence>MKMDDNIKEVLIAEDEIQKKTKEVAQILSDEYRDKNPLVVGILKGALPFMADLIKEMDIFLEYDMMDVSSYGTAKASSGEVKIIKDLDSSVENRDVLIVEDIIDTGRTLKYLQDMLIRRNAKSVRFVTLLDKPSGRVTDLTVDWKCFNIPDEFVVGYGLDYRENYRNLPYVGILKEEVYY</sequence>
<evidence type="ECO:0000256" key="7">
    <source>
        <dbReference type="ARBA" id="ARBA00022490"/>
    </source>
</evidence>
<comment type="subcellular location">
    <subcellularLocation>
        <location evidence="3 16">Cytoplasm</location>
    </subcellularLocation>
</comment>
<dbReference type="GO" id="GO:0046100">
    <property type="term" value="P:hypoxanthine metabolic process"/>
    <property type="evidence" value="ECO:0007669"/>
    <property type="project" value="TreeGrafter"/>
</dbReference>
<dbReference type="CDD" id="cd06223">
    <property type="entry name" value="PRTases_typeI"/>
    <property type="match status" value="1"/>
</dbReference>
<evidence type="ECO:0000256" key="5">
    <source>
        <dbReference type="ARBA" id="ARBA00004676"/>
    </source>
</evidence>
<evidence type="ECO:0000256" key="16">
    <source>
        <dbReference type="RuleBase" id="RU364099"/>
    </source>
</evidence>
<keyword evidence="9 16" id="KW-0808">Transferase</keyword>
<dbReference type="NCBIfam" id="TIGR01203">
    <property type="entry name" value="HGPRTase"/>
    <property type="match status" value="1"/>
</dbReference>
<comment type="pathway">
    <text evidence="4 16">Purine metabolism; IMP biosynthesis via salvage pathway; IMP from hypoxanthine: step 1/1.</text>
</comment>
<comment type="function">
    <text evidence="2">Purine salvage pathway enzyme that catalyzes the transfer of the ribosyl-5-phosphate group from 5-phospho-alpha-D-ribose 1-diphosphate (PRPP) to the N9 position of the 6-oxopurines hypoxanthine and guanine to form the corresponding ribonucleotides IMP (inosine 5'-monophosphate) and GMP (guanosine 5'-monophosphate), with the release of PPi.</text>
</comment>
<dbReference type="PANTHER" id="PTHR43340">
    <property type="entry name" value="HYPOXANTHINE-GUANINE PHOSPHORIBOSYLTRANSFERASE"/>
    <property type="match status" value="1"/>
</dbReference>
<dbReference type="GO" id="GO:0005829">
    <property type="term" value="C:cytosol"/>
    <property type="evidence" value="ECO:0007669"/>
    <property type="project" value="TreeGrafter"/>
</dbReference>
<comment type="cofactor">
    <cofactor evidence="1 16">
        <name>Mg(2+)</name>
        <dbReference type="ChEBI" id="CHEBI:18420"/>
    </cofactor>
</comment>